<dbReference type="InterPro" id="IPR002364">
    <property type="entry name" value="Quin_OxRdtase/zeta-crystal_CS"/>
</dbReference>
<evidence type="ECO:0000313" key="2">
    <source>
        <dbReference type="EMBL" id="KAF0738368.1"/>
    </source>
</evidence>
<evidence type="ECO:0000256" key="1">
    <source>
        <dbReference type="ARBA" id="ARBA00023002"/>
    </source>
</evidence>
<dbReference type="GO" id="GO:0016491">
    <property type="term" value="F:oxidoreductase activity"/>
    <property type="evidence" value="ECO:0007669"/>
    <property type="project" value="UniProtKB-KW"/>
</dbReference>
<dbReference type="PROSITE" id="PS01162">
    <property type="entry name" value="QOR_ZETA_CRYSTAL"/>
    <property type="match status" value="1"/>
</dbReference>
<name>A0A6G0XDU3_9STRA</name>
<dbReference type="GO" id="GO:0008270">
    <property type="term" value="F:zinc ion binding"/>
    <property type="evidence" value="ECO:0007669"/>
    <property type="project" value="InterPro"/>
</dbReference>
<dbReference type="Gene3D" id="3.40.50.720">
    <property type="entry name" value="NAD(P)-binding Rossmann-like Domain"/>
    <property type="match status" value="1"/>
</dbReference>
<keyword evidence="3" id="KW-1185">Reference proteome</keyword>
<evidence type="ECO:0000313" key="3">
    <source>
        <dbReference type="Proteomes" id="UP000481153"/>
    </source>
</evidence>
<proteinExistence type="predicted"/>
<dbReference type="Proteomes" id="UP000481153">
    <property type="component" value="Unassembled WGS sequence"/>
</dbReference>
<reference evidence="2 3" key="1">
    <citation type="submission" date="2019-07" db="EMBL/GenBank/DDBJ databases">
        <title>Genomics analysis of Aphanomyces spp. identifies a new class of oomycete effector associated with host adaptation.</title>
        <authorList>
            <person name="Gaulin E."/>
        </authorList>
    </citation>
    <scope>NUCLEOTIDE SEQUENCE [LARGE SCALE GENOMIC DNA]</scope>
    <source>
        <strain evidence="2 3">ATCC 201684</strain>
    </source>
</reference>
<dbReference type="SUPFAM" id="SSF51735">
    <property type="entry name" value="NAD(P)-binding Rossmann-fold domains"/>
    <property type="match status" value="1"/>
</dbReference>
<dbReference type="VEuPathDB" id="FungiDB:AeMF1_020044"/>
<accession>A0A6G0XDU3</accession>
<dbReference type="AlphaFoldDB" id="A0A6G0XDU3"/>
<dbReference type="EMBL" id="VJMJ01000076">
    <property type="protein sequence ID" value="KAF0738368.1"/>
    <property type="molecule type" value="Genomic_DNA"/>
</dbReference>
<sequence>MQSNDDSQTTSFLLVSRVNYVVGYQALANHGFEKGMKVLVIGASGGCGTAGVQLAKAMGVSEVVGVSSKKNEEFVKSLGADRVVDYQTQSIVDGHAKNFDFVYDTAKPTPGGENYLEAAKRVLKDPTKHHVTLNGTPWIFMSKYLGLPQDVALVVTDIKTASLESVLTQSGRSNRRPVIDSVFPFTPKGVTDAYTKLESRRARGKIVVDIAGDA</sequence>
<dbReference type="InterPro" id="IPR050700">
    <property type="entry name" value="YIM1/Zinc_Alcohol_DH_Fams"/>
</dbReference>
<evidence type="ECO:0008006" key="4">
    <source>
        <dbReference type="Google" id="ProtNLM"/>
    </source>
</evidence>
<keyword evidence="1" id="KW-0560">Oxidoreductase</keyword>
<dbReference type="PANTHER" id="PTHR11695">
    <property type="entry name" value="ALCOHOL DEHYDROGENASE RELATED"/>
    <property type="match status" value="1"/>
</dbReference>
<dbReference type="PANTHER" id="PTHR11695:SF294">
    <property type="entry name" value="RETICULON-4-INTERACTING PROTEIN 1, MITOCHONDRIAL"/>
    <property type="match status" value="1"/>
</dbReference>
<dbReference type="Gene3D" id="3.90.180.10">
    <property type="entry name" value="Medium-chain alcohol dehydrogenases, catalytic domain"/>
    <property type="match status" value="1"/>
</dbReference>
<organism evidence="2 3">
    <name type="scientific">Aphanomyces euteiches</name>
    <dbReference type="NCBI Taxonomy" id="100861"/>
    <lineage>
        <taxon>Eukaryota</taxon>
        <taxon>Sar</taxon>
        <taxon>Stramenopiles</taxon>
        <taxon>Oomycota</taxon>
        <taxon>Saprolegniomycetes</taxon>
        <taxon>Saprolegniales</taxon>
        <taxon>Verrucalvaceae</taxon>
        <taxon>Aphanomyces</taxon>
    </lineage>
</organism>
<dbReference type="InterPro" id="IPR036291">
    <property type="entry name" value="NAD(P)-bd_dom_sf"/>
</dbReference>
<protein>
    <recommendedName>
        <fullName evidence="4">Enoyl reductase (ER) domain-containing protein</fullName>
    </recommendedName>
</protein>
<comment type="caution">
    <text evidence="2">The sequence shown here is derived from an EMBL/GenBank/DDBJ whole genome shotgun (WGS) entry which is preliminary data.</text>
</comment>
<dbReference type="Pfam" id="PF13602">
    <property type="entry name" value="ADH_zinc_N_2"/>
    <property type="match status" value="1"/>
</dbReference>
<gene>
    <name evidence="2" type="ORF">Ae201684_005804</name>
</gene>